<dbReference type="InterPro" id="IPR050863">
    <property type="entry name" value="CenT-Element_Derived"/>
</dbReference>
<feature type="compositionally biased region" description="Basic residues" evidence="1">
    <location>
        <begin position="499"/>
        <end position="510"/>
    </location>
</feature>
<reference evidence="3 4" key="1">
    <citation type="submission" date="2024-06" db="EMBL/GenBank/DDBJ databases">
        <title>A chromosome-level genome assembly of beet webworm, Loxostege sticticalis.</title>
        <authorList>
            <person name="Zhang Y."/>
        </authorList>
    </citation>
    <scope>NUCLEOTIDE SEQUENCE [LARGE SCALE GENOMIC DNA]</scope>
    <source>
        <strain evidence="3">AQ026</strain>
        <tissue evidence="3">Whole body</tissue>
    </source>
</reference>
<keyword evidence="4" id="KW-1185">Reference proteome</keyword>
<dbReference type="Proteomes" id="UP001549920">
    <property type="component" value="Unassembled WGS sequence"/>
</dbReference>
<dbReference type="Pfam" id="PF03184">
    <property type="entry name" value="DDE_1"/>
    <property type="match status" value="1"/>
</dbReference>
<dbReference type="InterPro" id="IPR004875">
    <property type="entry name" value="DDE_SF_endonuclease_dom"/>
</dbReference>
<sequence>MPRTYKPDPTKRRYKKYDQDIINKAVEEYLICRQGNLGEIAKKYGINKSVLGARELCQTKRKNINKCAEWGYLLDVMDLRYLIKVYLDKIGICHKTFKNNFPGPDFIHFFLKRHKNEISQRICENIKRVRAKVSPDTIKEYFKELEKSLDGVPASNVINYDETNLSDDPGRKKILVKRGCKYPERVMNHTESSVSIMMAGTADGKMLPPYVVYKATHLYDTWIEQGPAGARYRSDSGWFDGTTFQDWVENLVIPFFQRFTWEKCLIGDNLSSHFSADLIQKCENHDINFVFLSANSTHLTQPLDVAFFRPMKRAWRELLFKWKKSDGRLLPTVPKGCFPKLLKLLIDELSHNSSQNIISGFRKTGIVPLDINQVLTRLPDGDQDDNDHLSAVTDYVLDLLKEMRYGSMNITEPKRKRKLNVVAGKSVSFKEIEDYIESGPSGENKKKKNNDKNAAKKTKMPDNKTKATKEKERSNDSNVTAHKQITENHSSTSDENNIKKNKRKGIGKKTNRTVLNIKEQEEKENHNTNMLHADNEKTENQIFITENICAGRINEESQHEIYTQETDMNVEEMPFYFVDNVCEEIIIDTETNEAYPKDEDILDNVNEDITIATEINETVAKVNEGKEMKTKKKLFQKALQND</sequence>
<evidence type="ECO:0000256" key="1">
    <source>
        <dbReference type="SAM" id="MobiDB-lite"/>
    </source>
</evidence>
<evidence type="ECO:0000313" key="3">
    <source>
        <dbReference type="EMBL" id="KAL0879293.1"/>
    </source>
</evidence>
<evidence type="ECO:0000259" key="2">
    <source>
        <dbReference type="Pfam" id="PF03184"/>
    </source>
</evidence>
<dbReference type="PANTHER" id="PTHR19303">
    <property type="entry name" value="TRANSPOSON"/>
    <property type="match status" value="1"/>
</dbReference>
<feature type="compositionally biased region" description="Basic and acidic residues" evidence="1">
    <location>
        <begin position="450"/>
        <end position="475"/>
    </location>
</feature>
<accession>A0ABR3HRV4</accession>
<evidence type="ECO:0000313" key="4">
    <source>
        <dbReference type="Proteomes" id="UP001549920"/>
    </source>
</evidence>
<dbReference type="Gene3D" id="3.30.420.10">
    <property type="entry name" value="Ribonuclease H-like superfamily/Ribonuclease H"/>
    <property type="match status" value="1"/>
</dbReference>
<feature type="compositionally biased region" description="Polar residues" evidence="1">
    <location>
        <begin position="476"/>
        <end position="495"/>
    </location>
</feature>
<dbReference type="PANTHER" id="PTHR19303:SF74">
    <property type="entry name" value="POGO TRANSPOSABLE ELEMENT WITH KRAB DOMAIN"/>
    <property type="match status" value="1"/>
</dbReference>
<proteinExistence type="predicted"/>
<gene>
    <name evidence="3" type="ORF">ABMA27_003072</name>
</gene>
<feature type="region of interest" description="Disordered" evidence="1">
    <location>
        <begin position="437"/>
        <end position="510"/>
    </location>
</feature>
<organism evidence="3 4">
    <name type="scientific">Loxostege sticticalis</name>
    <name type="common">Beet webworm moth</name>
    <dbReference type="NCBI Taxonomy" id="481309"/>
    <lineage>
        <taxon>Eukaryota</taxon>
        <taxon>Metazoa</taxon>
        <taxon>Ecdysozoa</taxon>
        <taxon>Arthropoda</taxon>
        <taxon>Hexapoda</taxon>
        <taxon>Insecta</taxon>
        <taxon>Pterygota</taxon>
        <taxon>Neoptera</taxon>
        <taxon>Endopterygota</taxon>
        <taxon>Lepidoptera</taxon>
        <taxon>Glossata</taxon>
        <taxon>Ditrysia</taxon>
        <taxon>Pyraloidea</taxon>
        <taxon>Crambidae</taxon>
        <taxon>Pyraustinae</taxon>
        <taxon>Loxostege</taxon>
    </lineage>
</organism>
<comment type="caution">
    <text evidence="3">The sequence shown here is derived from an EMBL/GenBank/DDBJ whole genome shotgun (WGS) entry which is preliminary data.</text>
</comment>
<feature type="domain" description="DDE-1" evidence="2">
    <location>
        <begin position="194"/>
        <end position="323"/>
    </location>
</feature>
<protein>
    <recommendedName>
        <fullName evidence="2">DDE-1 domain-containing protein</fullName>
    </recommendedName>
</protein>
<name>A0ABR3HRV4_LOXSC</name>
<dbReference type="EMBL" id="JBEUOH010000014">
    <property type="protein sequence ID" value="KAL0879293.1"/>
    <property type="molecule type" value="Genomic_DNA"/>
</dbReference>
<dbReference type="InterPro" id="IPR036397">
    <property type="entry name" value="RNaseH_sf"/>
</dbReference>